<proteinExistence type="predicted"/>
<evidence type="ECO:0000313" key="2">
    <source>
        <dbReference type="Proteomes" id="UP000887116"/>
    </source>
</evidence>
<reference evidence="1" key="1">
    <citation type="submission" date="2020-07" db="EMBL/GenBank/DDBJ databases">
        <title>Multicomponent nature underlies the extraordinary mechanical properties of spider dragline silk.</title>
        <authorList>
            <person name="Kono N."/>
            <person name="Nakamura H."/>
            <person name="Mori M."/>
            <person name="Yoshida Y."/>
            <person name="Ohtoshi R."/>
            <person name="Malay A.D."/>
            <person name="Moran D.A.P."/>
            <person name="Tomita M."/>
            <person name="Numata K."/>
            <person name="Arakawa K."/>
        </authorList>
    </citation>
    <scope>NUCLEOTIDE SEQUENCE</scope>
</reference>
<keyword evidence="2" id="KW-1185">Reference proteome</keyword>
<accession>A0A8X6LX22</accession>
<comment type="caution">
    <text evidence="1">The sequence shown here is derived from an EMBL/GenBank/DDBJ whole genome shotgun (WGS) entry which is preliminary data.</text>
</comment>
<name>A0A8X6LX22_TRICU</name>
<sequence>MSSTPMSFHIGVSVQRRASQHKLFLSTTSPFLQIGLLGLKNTDSMNLFHKAVMTHLKSEFHGSSFTCFIRGISVQDDPQLLEETREMSDVSQFCFIRFYLIKSL</sequence>
<dbReference type="EMBL" id="BMAO01028624">
    <property type="protein sequence ID" value="GFR26081.1"/>
    <property type="molecule type" value="Genomic_DNA"/>
</dbReference>
<gene>
    <name evidence="1" type="ORF">TNCT_719191</name>
</gene>
<evidence type="ECO:0000313" key="1">
    <source>
        <dbReference type="EMBL" id="GFR26081.1"/>
    </source>
</evidence>
<dbReference type="AlphaFoldDB" id="A0A8X6LX22"/>
<protein>
    <submittedName>
        <fullName evidence="1">Uncharacterized protein</fullName>
    </submittedName>
</protein>
<organism evidence="1 2">
    <name type="scientific">Trichonephila clavata</name>
    <name type="common">Joro spider</name>
    <name type="synonym">Nephila clavata</name>
    <dbReference type="NCBI Taxonomy" id="2740835"/>
    <lineage>
        <taxon>Eukaryota</taxon>
        <taxon>Metazoa</taxon>
        <taxon>Ecdysozoa</taxon>
        <taxon>Arthropoda</taxon>
        <taxon>Chelicerata</taxon>
        <taxon>Arachnida</taxon>
        <taxon>Araneae</taxon>
        <taxon>Araneomorphae</taxon>
        <taxon>Entelegynae</taxon>
        <taxon>Araneoidea</taxon>
        <taxon>Nephilidae</taxon>
        <taxon>Trichonephila</taxon>
    </lineage>
</organism>
<dbReference type="Proteomes" id="UP000887116">
    <property type="component" value="Unassembled WGS sequence"/>
</dbReference>